<accession>A0A483J014</accession>
<dbReference type="AlphaFoldDB" id="A0A483J014"/>
<reference evidence="1" key="1">
    <citation type="submission" date="2019-01" db="EMBL/GenBank/DDBJ databases">
        <authorList>
            <person name="Lista F."/>
            <person name="Anselmo A."/>
        </authorList>
    </citation>
    <scope>NUCLEOTIDE SEQUENCE</scope>
    <source>
        <strain evidence="1">13S</strain>
    </source>
</reference>
<evidence type="ECO:0008006" key="3">
    <source>
        <dbReference type="Google" id="ProtNLM"/>
    </source>
</evidence>
<evidence type="ECO:0000313" key="2">
    <source>
        <dbReference type="EMBL" id="VGL97943.1"/>
    </source>
</evidence>
<dbReference type="EMBL" id="SDCJ01000016">
    <property type="protein sequence ID" value="TCX36630.1"/>
    <property type="molecule type" value="Genomic_DNA"/>
</dbReference>
<reference evidence="2" key="2">
    <citation type="submission" date="2019-03" db="EMBL/GenBank/DDBJ databases">
        <authorList>
            <consortium name="Pathogen Informatics"/>
        </authorList>
    </citation>
    <scope>NUCLEOTIDE SEQUENCE</scope>
    <source>
        <strain evidence="2">5012STDY7626444</strain>
    </source>
</reference>
<sequence length="88" mass="10095">MNLTSKQKDVIKTLNLGYERGHLLDLDELLEILPYRTTKQSIQFSLRALIKKGLVEKHDCRPRGETLHQRRTLGLTILGRAKAKMLLG</sequence>
<dbReference type="EMBL" id="CAAHCP010000039">
    <property type="protein sequence ID" value="VGL97943.1"/>
    <property type="molecule type" value="Genomic_DNA"/>
</dbReference>
<dbReference type="RefSeq" id="WP_009484943.1">
    <property type="nucleotide sequence ID" value="NZ_AP024176.1"/>
</dbReference>
<protein>
    <recommendedName>
        <fullName evidence="3">RGD cell attachment site containing protein</fullName>
    </recommendedName>
</protein>
<proteinExistence type="predicted"/>
<name>A0A483J014_KLEPN</name>
<organism evidence="1">
    <name type="scientific">Klebsiella pneumoniae</name>
    <dbReference type="NCBI Taxonomy" id="573"/>
    <lineage>
        <taxon>Bacteria</taxon>
        <taxon>Pseudomonadati</taxon>
        <taxon>Pseudomonadota</taxon>
        <taxon>Gammaproteobacteria</taxon>
        <taxon>Enterobacterales</taxon>
        <taxon>Enterobacteriaceae</taxon>
        <taxon>Klebsiella/Raoultella group</taxon>
        <taxon>Klebsiella</taxon>
        <taxon>Klebsiella pneumoniae complex</taxon>
    </lineage>
</organism>
<gene>
    <name evidence="1" type="ORF">ETE75_20430</name>
    <name evidence="2" type="ORF">SAMEA4873646_05351</name>
</gene>
<evidence type="ECO:0000313" key="1">
    <source>
        <dbReference type="EMBL" id="TCX36630.1"/>
    </source>
</evidence>